<dbReference type="PROSITE" id="PS51257">
    <property type="entry name" value="PROKAR_LIPOPROTEIN"/>
    <property type="match status" value="1"/>
</dbReference>
<protein>
    <submittedName>
        <fullName evidence="6">Peptide-binding protein</fullName>
    </submittedName>
</protein>
<comment type="caution">
    <text evidence="6">The sequence shown here is derived from an EMBL/GenBank/DDBJ whole genome shotgun (WGS) entry which is preliminary data.</text>
</comment>
<reference evidence="6" key="1">
    <citation type="journal article" date="2020" name="mSystems">
        <title>Genome- and Community-Level Interaction Insights into Carbon Utilization and Element Cycling Functions of Hydrothermarchaeota in Hydrothermal Sediment.</title>
        <authorList>
            <person name="Zhou Z."/>
            <person name="Liu Y."/>
            <person name="Xu W."/>
            <person name="Pan J."/>
            <person name="Luo Z.H."/>
            <person name="Li M."/>
        </authorList>
    </citation>
    <scope>NUCLEOTIDE SEQUENCE [LARGE SCALE GENOMIC DNA]</scope>
    <source>
        <strain evidence="6">SpSt-853</strain>
    </source>
</reference>
<evidence type="ECO:0000259" key="5">
    <source>
        <dbReference type="Pfam" id="PF00496"/>
    </source>
</evidence>
<dbReference type="GO" id="GO:1904680">
    <property type="term" value="F:peptide transmembrane transporter activity"/>
    <property type="evidence" value="ECO:0007669"/>
    <property type="project" value="TreeGrafter"/>
</dbReference>
<keyword evidence="2" id="KW-0813">Transport</keyword>
<dbReference type="CDD" id="cd08514">
    <property type="entry name" value="PBP2_AppA_like"/>
    <property type="match status" value="1"/>
</dbReference>
<feature type="domain" description="Solute-binding protein family 5" evidence="5">
    <location>
        <begin position="95"/>
        <end position="456"/>
    </location>
</feature>
<dbReference type="Gene3D" id="3.10.105.10">
    <property type="entry name" value="Dipeptide-binding Protein, Domain 3"/>
    <property type="match status" value="1"/>
</dbReference>
<accession>A0A7C5AKC5</accession>
<dbReference type="PROSITE" id="PS01040">
    <property type="entry name" value="SBP_BACTERIAL_5"/>
    <property type="match status" value="1"/>
</dbReference>
<dbReference type="Gene3D" id="3.90.76.10">
    <property type="entry name" value="Dipeptide-binding Protein, Domain 1"/>
    <property type="match status" value="1"/>
</dbReference>
<dbReference type="GO" id="GO:0030288">
    <property type="term" value="C:outer membrane-bounded periplasmic space"/>
    <property type="evidence" value="ECO:0007669"/>
    <property type="project" value="UniProtKB-ARBA"/>
</dbReference>
<dbReference type="SUPFAM" id="SSF53850">
    <property type="entry name" value="Periplasmic binding protein-like II"/>
    <property type="match status" value="1"/>
</dbReference>
<dbReference type="FunFam" id="3.90.76.10:FF:000004">
    <property type="entry name" value="Peptide ABC transporter substrate-binding protein"/>
    <property type="match status" value="1"/>
</dbReference>
<dbReference type="GO" id="GO:0043190">
    <property type="term" value="C:ATP-binding cassette (ABC) transporter complex"/>
    <property type="evidence" value="ECO:0007669"/>
    <property type="project" value="InterPro"/>
</dbReference>
<gene>
    <name evidence="6" type="ORF">ENW48_01150</name>
</gene>
<dbReference type="EMBL" id="DTKJ01000012">
    <property type="protein sequence ID" value="HGZ10808.1"/>
    <property type="molecule type" value="Genomic_DNA"/>
</dbReference>
<evidence type="ECO:0000256" key="3">
    <source>
        <dbReference type="ARBA" id="ARBA00022729"/>
    </source>
</evidence>
<dbReference type="Pfam" id="PF00496">
    <property type="entry name" value="SBP_bac_5"/>
    <property type="match status" value="1"/>
</dbReference>
<dbReference type="InterPro" id="IPR039424">
    <property type="entry name" value="SBP_5"/>
</dbReference>
<dbReference type="GO" id="GO:0015833">
    <property type="term" value="P:peptide transport"/>
    <property type="evidence" value="ECO:0007669"/>
    <property type="project" value="TreeGrafter"/>
</dbReference>
<dbReference type="PANTHER" id="PTHR30290:SF38">
    <property type="entry name" value="D,D-DIPEPTIDE-BINDING PERIPLASMIC PROTEIN DDPA-RELATED"/>
    <property type="match status" value="1"/>
</dbReference>
<dbReference type="PANTHER" id="PTHR30290">
    <property type="entry name" value="PERIPLASMIC BINDING COMPONENT OF ABC TRANSPORTER"/>
    <property type="match status" value="1"/>
</dbReference>
<dbReference type="InterPro" id="IPR023765">
    <property type="entry name" value="SBP_5_CS"/>
</dbReference>
<evidence type="ECO:0000256" key="2">
    <source>
        <dbReference type="ARBA" id="ARBA00022448"/>
    </source>
</evidence>
<dbReference type="InterPro" id="IPR030678">
    <property type="entry name" value="Peptide/Ni-bd"/>
</dbReference>
<evidence type="ECO:0000256" key="4">
    <source>
        <dbReference type="SAM" id="SignalP"/>
    </source>
</evidence>
<organism evidence="6">
    <name type="scientific">Desulfobacca acetoxidans</name>
    <dbReference type="NCBI Taxonomy" id="60893"/>
    <lineage>
        <taxon>Bacteria</taxon>
        <taxon>Pseudomonadati</taxon>
        <taxon>Thermodesulfobacteriota</taxon>
        <taxon>Desulfobaccia</taxon>
        <taxon>Desulfobaccales</taxon>
        <taxon>Desulfobaccaceae</taxon>
        <taxon>Desulfobacca</taxon>
    </lineage>
</organism>
<dbReference type="AlphaFoldDB" id="A0A7C5AKC5"/>
<comment type="similarity">
    <text evidence="1">Belongs to the bacterial solute-binding protein 5 family.</text>
</comment>
<dbReference type="FunFam" id="3.10.105.10:FF:000006">
    <property type="entry name" value="Peptide ABC transporter substrate-binding protein"/>
    <property type="match status" value="1"/>
</dbReference>
<name>A0A7C5AKC5_9BACT</name>
<evidence type="ECO:0000313" key="6">
    <source>
        <dbReference type="EMBL" id="HGZ10808.1"/>
    </source>
</evidence>
<keyword evidence="3 4" id="KW-0732">Signal</keyword>
<proteinExistence type="inferred from homology"/>
<sequence length="555" mass="63416">MKRLRPKNPTLKTFLSRWTILLAAILLLAAACGTPEPEKEYGGPDTGPAYGDLFIDGALGDASTLIPPLASDASSHSVASLIYNGLVKYDGDLNLVGDLAESWEISPDGLTITFKLRRGVKWHDGAPFTAKDCLFTYQVMVDPKTPTAYSEDYRQVKKAEVVDDYTFRVTYGKPFAPALGSWGLAMLPRHLLEGQDITRSPLARHPIGTGPYRFKEWRTGDRIVLTANPDYFEGRPYLNGYVYRVIPDLATMFMELKAGSLDRMGLTPLQYTRQTAYPKFDKLFNKYKYVSFSYTYLGYNLEDSRFADRRVRQALTHAINKQEIIQGVLLGLGQEATGPYKPGIWFYNPHVARFDYNPEKAKALLAEAGWRPNAQGLLEKDGKPFQFTILTNQGNDLRVRTGEIIQRRLREVGIEVKLRTVEWAAFLKEFIDKGRFEAVLLGWTTGQDPDLYDIWHSSKTRPGELNFIHYSNPEVDRLLEEGRHTFDREKRRRAYFRLQEILAEDQPYTFLFVPDALPAVSKRFRGVKPAPAGIDYNFPKWYVPEREQKYRLSPF</sequence>
<dbReference type="InterPro" id="IPR000914">
    <property type="entry name" value="SBP_5_dom"/>
</dbReference>
<dbReference type="Gene3D" id="3.40.190.10">
    <property type="entry name" value="Periplasmic binding protein-like II"/>
    <property type="match status" value="1"/>
</dbReference>
<evidence type="ECO:0000256" key="1">
    <source>
        <dbReference type="ARBA" id="ARBA00005695"/>
    </source>
</evidence>
<feature type="chain" id="PRO_5027862224" evidence="4">
    <location>
        <begin position="24"/>
        <end position="555"/>
    </location>
</feature>
<dbReference type="PIRSF" id="PIRSF002741">
    <property type="entry name" value="MppA"/>
    <property type="match status" value="1"/>
</dbReference>
<feature type="signal peptide" evidence="4">
    <location>
        <begin position="1"/>
        <end position="23"/>
    </location>
</feature>